<protein>
    <submittedName>
        <fullName evidence="1">Alternate signal-mediated exported protein</fullName>
    </submittedName>
</protein>
<comment type="caution">
    <text evidence="1">The sequence shown here is derived from an EMBL/GenBank/DDBJ whole genome shotgun (WGS) entry which is preliminary data.</text>
</comment>
<dbReference type="InterPro" id="IPR023833">
    <property type="entry name" value="Signal_pept_SipW-depend-type"/>
</dbReference>
<dbReference type="InterPro" id="IPR024006">
    <property type="entry name" value="Alt_signal_exp_actinobact"/>
</dbReference>
<gene>
    <name evidence="1" type="ORF">JOF34_001168</name>
</gene>
<dbReference type="Proteomes" id="UP001519362">
    <property type="component" value="Unassembled WGS sequence"/>
</dbReference>
<name>A0ABS4ZH32_9MICO</name>
<keyword evidence="2" id="KW-1185">Reference proteome</keyword>
<accession>A0ABS4ZH32</accession>
<dbReference type="RefSeq" id="WP_165136043.1">
    <property type="nucleotide sequence ID" value="NZ_CP049253.1"/>
</dbReference>
<reference evidence="1 2" key="1">
    <citation type="submission" date="2021-03" db="EMBL/GenBank/DDBJ databases">
        <title>Sequencing the genomes of 1000 actinobacteria strains.</title>
        <authorList>
            <person name="Klenk H.-P."/>
        </authorList>
    </citation>
    <scope>NUCLEOTIDE SEQUENCE [LARGE SCALE GENOMIC DNA]</scope>
    <source>
        <strain evidence="1 2">DSM 24221</strain>
    </source>
</reference>
<sequence>MKKVTKATIAGALGVVLLTGGTTFALWSDSATVNGGTVNSGTLALTPSGDPAWNDISDSTADPITIEDFLIVPGDTIEYTAAFTVGASGDNLSATLGVSDPVEANGDAALLAATTVTQTFTYDDGEPVTGGAITSADDGEVINVTVTIEFDESTPGTTAQGESINLGDMTITLEQDAR</sequence>
<dbReference type="EMBL" id="JAGIOL010000001">
    <property type="protein sequence ID" value="MBP2436582.1"/>
    <property type="molecule type" value="Genomic_DNA"/>
</dbReference>
<proteinExistence type="predicted"/>
<evidence type="ECO:0000313" key="1">
    <source>
        <dbReference type="EMBL" id="MBP2436582.1"/>
    </source>
</evidence>
<dbReference type="NCBIfam" id="TIGR04089">
    <property type="entry name" value="exp_by_SipW_III"/>
    <property type="match status" value="1"/>
</dbReference>
<evidence type="ECO:0000313" key="2">
    <source>
        <dbReference type="Proteomes" id="UP001519362"/>
    </source>
</evidence>
<organism evidence="1 2">
    <name type="scientific">Microbacterium amylolyticum</name>
    <dbReference type="NCBI Taxonomy" id="936337"/>
    <lineage>
        <taxon>Bacteria</taxon>
        <taxon>Bacillati</taxon>
        <taxon>Actinomycetota</taxon>
        <taxon>Actinomycetes</taxon>
        <taxon>Micrococcales</taxon>
        <taxon>Microbacteriaceae</taxon>
        <taxon>Microbacterium</taxon>
    </lineage>
</organism>
<dbReference type="NCBIfam" id="TIGR04088">
    <property type="entry name" value="cognate_SipW"/>
    <property type="match status" value="1"/>
</dbReference>